<evidence type="ECO:0000313" key="6">
    <source>
        <dbReference type="Proteomes" id="UP000060699"/>
    </source>
</evidence>
<evidence type="ECO:0000256" key="1">
    <source>
        <dbReference type="ARBA" id="ARBA00022603"/>
    </source>
</evidence>
<feature type="region of interest" description="Disordered" evidence="4">
    <location>
        <begin position="325"/>
        <end position="346"/>
    </location>
</feature>
<dbReference type="EMBL" id="CP013729">
    <property type="protein sequence ID" value="ALV05678.1"/>
    <property type="molecule type" value="Genomic_DNA"/>
</dbReference>
<dbReference type="GO" id="GO:0008757">
    <property type="term" value="F:S-adenosylmethionine-dependent methyltransferase activity"/>
    <property type="evidence" value="ECO:0007669"/>
    <property type="project" value="InterPro"/>
</dbReference>
<dbReference type="InterPro" id="IPR022642">
    <property type="entry name" value="CheR_C"/>
</dbReference>
<dbReference type="SMART" id="SM00138">
    <property type="entry name" value="MeTrc"/>
    <property type="match status" value="1"/>
</dbReference>
<keyword evidence="1" id="KW-0489">Methyltransferase</keyword>
<dbReference type="PANTHER" id="PTHR24422">
    <property type="entry name" value="CHEMOTAXIS PROTEIN METHYLTRANSFERASE"/>
    <property type="match status" value="1"/>
</dbReference>
<dbReference type="InterPro" id="IPR000780">
    <property type="entry name" value="CheR_MeTrfase"/>
</dbReference>
<dbReference type="PROSITE" id="PS50123">
    <property type="entry name" value="CHER"/>
    <property type="match status" value="1"/>
</dbReference>
<name>A0A0U3L2Y1_9BURK</name>
<dbReference type="AlphaFoldDB" id="A0A0U3L2Y1"/>
<sequence>MTRELVPDLLEGEQAFGLLERLRTLVARHLGLLLDPSQDDRLRDTLRRLAGPETPAAWLTRMERFTSQADQDALAAALTVGETYFFRHAEQLDALRTVVLPRWVKRHPAPRRLRALCAGCASGEEAYTLAMTLMRSVLGPGGVDWDITAFDVNPAALRHAERAHYNAWSLRATPQAWRDLWFRKDESGWTPLPSLRRRVQFHQRQIAMPDPAFWSSGRFDVIFCRNMLMYLDGPSLQQAVRHLATVLAPGGTLFLGHAETLHSLTDQLVLQQGGGCFFYQRREDVEKGPTSWPFPVEAADTRPVNPEPPDSLFGALASVPTTVWPTLDTDTQPPSPSRSSSDATHQLDKALRLVETGQLDEGLRACTRLMTDPAASQLHADALYIQALALEERGELPAAEWHHQRAAAKDADFAMPHLRLGLLARRRGEPVAARRELRRALELLDSESLDRLRRFGGGFEREALRQLCTHDLGDLR</sequence>
<organism evidence="5 6">
    <name type="scientific">Roseateles depolymerans</name>
    <dbReference type="NCBI Taxonomy" id="76731"/>
    <lineage>
        <taxon>Bacteria</taxon>
        <taxon>Pseudomonadati</taxon>
        <taxon>Pseudomonadota</taxon>
        <taxon>Betaproteobacteria</taxon>
        <taxon>Burkholderiales</taxon>
        <taxon>Sphaerotilaceae</taxon>
        <taxon>Roseateles</taxon>
    </lineage>
</organism>
<dbReference type="STRING" id="76731.RD2015_1187"/>
<accession>A0A0U3L2Y1</accession>
<dbReference type="OrthoDB" id="9816309at2"/>
<dbReference type="CDD" id="cd02440">
    <property type="entry name" value="AdoMet_MTases"/>
    <property type="match status" value="1"/>
</dbReference>
<dbReference type="RefSeq" id="WP_058934090.1">
    <property type="nucleotide sequence ID" value="NZ_CP013729.1"/>
</dbReference>
<gene>
    <name evidence="5" type="ORF">RD2015_1187</name>
</gene>
<reference evidence="5 6" key="1">
    <citation type="submission" date="2015-12" db="EMBL/GenBank/DDBJ databases">
        <title>Complete genome of Roseateles depolymerans KCTC 42856.</title>
        <authorList>
            <person name="Kim K.M."/>
        </authorList>
    </citation>
    <scope>NUCLEOTIDE SEQUENCE [LARGE SCALE GENOMIC DNA]</scope>
    <source>
        <strain evidence="5 6">KCTC 42856</strain>
    </source>
</reference>
<keyword evidence="6" id="KW-1185">Reference proteome</keyword>
<dbReference type="Gene3D" id="1.25.40.10">
    <property type="entry name" value="Tetratricopeptide repeat domain"/>
    <property type="match status" value="1"/>
</dbReference>
<protein>
    <submittedName>
        <fullName evidence="5">Uncharacterized protein</fullName>
    </submittedName>
</protein>
<evidence type="ECO:0000256" key="2">
    <source>
        <dbReference type="ARBA" id="ARBA00022679"/>
    </source>
</evidence>
<dbReference type="Proteomes" id="UP000060699">
    <property type="component" value="Chromosome"/>
</dbReference>
<keyword evidence="2" id="KW-0808">Transferase</keyword>
<dbReference type="Gene3D" id="3.40.50.150">
    <property type="entry name" value="Vaccinia Virus protein VP39"/>
    <property type="match status" value="1"/>
</dbReference>
<dbReference type="Pfam" id="PF01739">
    <property type="entry name" value="CheR"/>
    <property type="match status" value="1"/>
</dbReference>
<evidence type="ECO:0000313" key="5">
    <source>
        <dbReference type="EMBL" id="ALV05678.1"/>
    </source>
</evidence>
<dbReference type="PANTHER" id="PTHR24422:SF19">
    <property type="entry name" value="CHEMOTAXIS PROTEIN METHYLTRANSFERASE"/>
    <property type="match status" value="1"/>
</dbReference>
<keyword evidence="3" id="KW-0949">S-adenosyl-L-methionine</keyword>
<dbReference type="PATRIC" id="fig|76731.3.peg.1211"/>
<dbReference type="InterPro" id="IPR050903">
    <property type="entry name" value="Bact_Chemotaxis_MeTrfase"/>
</dbReference>
<dbReference type="GO" id="GO:0032259">
    <property type="term" value="P:methylation"/>
    <property type="evidence" value="ECO:0007669"/>
    <property type="project" value="UniProtKB-KW"/>
</dbReference>
<dbReference type="SUPFAM" id="SSF53335">
    <property type="entry name" value="S-adenosyl-L-methionine-dependent methyltransferases"/>
    <property type="match status" value="1"/>
</dbReference>
<dbReference type="PRINTS" id="PR00996">
    <property type="entry name" value="CHERMTFRASE"/>
</dbReference>
<dbReference type="InterPro" id="IPR011990">
    <property type="entry name" value="TPR-like_helical_dom_sf"/>
</dbReference>
<dbReference type="SUPFAM" id="SSF48452">
    <property type="entry name" value="TPR-like"/>
    <property type="match status" value="1"/>
</dbReference>
<proteinExistence type="predicted"/>
<dbReference type="KEGG" id="rdp:RD2015_1187"/>
<evidence type="ECO:0000256" key="4">
    <source>
        <dbReference type="SAM" id="MobiDB-lite"/>
    </source>
</evidence>
<dbReference type="InterPro" id="IPR029063">
    <property type="entry name" value="SAM-dependent_MTases_sf"/>
</dbReference>
<feature type="compositionally biased region" description="Polar residues" evidence="4">
    <location>
        <begin position="325"/>
        <end position="344"/>
    </location>
</feature>
<evidence type="ECO:0000256" key="3">
    <source>
        <dbReference type="ARBA" id="ARBA00022691"/>
    </source>
</evidence>